<sequence>MVPNKIWELMPPDPKLEGQIRGLTKLIATKEQQRKIAIQRAYRKQYFYNRYTWDMEVNRQVEELLELRIQAAKLMVILCGKRETVTPDRIRQREESLGSDPFPLLIDRNQCLRYIGDEMLSYEERTFKYYRAVVLYNHFDRKCHRLCL</sequence>
<organism evidence="1 2">
    <name type="scientific">Corynascus novoguineensis</name>
    <dbReference type="NCBI Taxonomy" id="1126955"/>
    <lineage>
        <taxon>Eukaryota</taxon>
        <taxon>Fungi</taxon>
        <taxon>Dikarya</taxon>
        <taxon>Ascomycota</taxon>
        <taxon>Pezizomycotina</taxon>
        <taxon>Sordariomycetes</taxon>
        <taxon>Sordariomycetidae</taxon>
        <taxon>Sordariales</taxon>
        <taxon>Chaetomiaceae</taxon>
        <taxon>Corynascus</taxon>
    </lineage>
</organism>
<accession>A0AAN7CL46</accession>
<evidence type="ECO:0000313" key="2">
    <source>
        <dbReference type="Proteomes" id="UP001303647"/>
    </source>
</evidence>
<proteinExistence type="predicted"/>
<protein>
    <submittedName>
        <fullName evidence="1">Uncharacterized protein</fullName>
    </submittedName>
</protein>
<reference evidence="1" key="2">
    <citation type="submission" date="2023-05" db="EMBL/GenBank/DDBJ databases">
        <authorList>
            <consortium name="Lawrence Berkeley National Laboratory"/>
            <person name="Steindorff A."/>
            <person name="Hensen N."/>
            <person name="Bonometti L."/>
            <person name="Westerberg I."/>
            <person name="Brannstrom I.O."/>
            <person name="Guillou S."/>
            <person name="Cros-Aarteil S."/>
            <person name="Calhoun S."/>
            <person name="Haridas S."/>
            <person name="Kuo A."/>
            <person name="Mondo S."/>
            <person name="Pangilinan J."/>
            <person name="Riley R."/>
            <person name="Labutti K."/>
            <person name="Andreopoulos B."/>
            <person name="Lipzen A."/>
            <person name="Chen C."/>
            <person name="Yanf M."/>
            <person name="Daum C."/>
            <person name="Ng V."/>
            <person name="Clum A."/>
            <person name="Ohm R."/>
            <person name="Martin F."/>
            <person name="Silar P."/>
            <person name="Natvig D."/>
            <person name="Lalanne C."/>
            <person name="Gautier V."/>
            <person name="Ament-Velasquez S.L."/>
            <person name="Kruys A."/>
            <person name="Hutchinson M.I."/>
            <person name="Powell A.J."/>
            <person name="Barry K."/>
            <person name="Miller A.N."/>
            <person name="Grigoriev I.V."/>
            <person name="Debuchy R."/>
            <person name="Gladieux P."/>
            <person name="Thoren M.H."/>
            <person name="Johannesson H."/>
        </authorList>
    </citation>
    <scope>NUCLEOTIDE SEQUENCE</scope>
    <source>
        <strain evidence="1">CBS 359.72</strain>
    </source>
</reference>
<evidence type="ECO:0000313" key="1">
    <source>
        <dbReference type="EMBL" id="KAK4243052.1"/>
    </source>
</evidence>
<reference evidence="1" key="1">
    <citation type="journal article" date="2023" name="Mol. Phylogenet. Evol.">
        <title>Genome-scale phylogeny and comparative genomics of the fungal order Sordariales.</title>
        <authorList>
            <person name="Hensen N."/>
            <person name="Bonometti L."/>
            <person name="Westerberg I."/>
            <person name="Brannstrom I.O."/>
            <person name="Guillou S."/>
            <person name="Cros-Aarteil S."/>
            <person name="Calhoun S."/>
            <person name="Haridas S."/>
            <person name="Kuo A."/>
            <person name="Mondo S."/>
            <person name="Pangilinan J."/>
            <person name="Riley R."/>
            <person name="LaButti K."/>
            <person name="Andreopoulos B."/>
            <person name="Lipzen A."/>
            <person name="Chen C."/>
            <person name="Yan M."/>
            <person name="Daum C."/>
            <person name="Ng V."/>
            <person name="Clum A."/>
            <person name="Steindorff A."/>
            <person name="Ohm R.A."/>
            <person name="Martin F."/>
            <person name="Silar P."/>
            <person name="Natvig D.O."/>
            <person name="Lalanne C."/>
            <person name="Gautier V."/>
            <person name="Ament-Velasquez S.L."/>
            <person name="Kruys A."/>
            <person name="Hutchinson M.I."/>
            <person name="Powell A.J."/>
            <person name="Barry K."/>
            <person name="Miller A.N."/>
            <person name="Grigoriev I.V."/>
            <person name="Debuchy R."/>
            <person name="Gladieux P."/>
            <person name="Hiltunen Thoren M."/>
            <person name="Johannesson H."/>
        </authorList>
    </citation>
    <scope>NUCLEOTIDE SEQUENCE</scope>
    <source>
        <strain evidence="1">CBS 359.72</strain>
    </source>
</reference>
<name>A0AAN7CL46_9PEZI</name>
<comment type="caution">
    <text evidence="1">The sequence shown here is derived from an EMBL/GenBank/DDBJ whole genome shotgun (WGS) entry which is preliminary data.</text>
</comment>
<gene>
    <name evidence="1" type="ORF">C7999DRAFT_45048</name>
</gene>
<dbReference type="Proteomes" id="UP001303647">
    <property type="component" value="Unassembled WGS sequence"/>
</dbReference>
<dbReference type="AlphaFoldDB" id="A0AAN7CL46"/>
<dbReference type="EMBL" id="MU857898">
    <property type="protein sequence ID" value="KAK4243052.1"/>
    <property type="molecule type" value="Genomic_DNA"/>
</dbReference>
<keyword evidence="2" id="KW-1185">Reference proteome</keyword>